<evidence type="ECO:0000256" key="2">
    <source>
        <dbReference type="PROSITE-ProRule" id="PRU00708"/>
    </source>
</evidence>
<keyword evidence="4" id="KW-1185">Reference proteome</keyword>
<dbReference type="PANTHER" id="PTHR47926:SF349">
    <property type="entry name" value="(WILD MALAYSIAN BANANA) HYPOTHETICAL PROTEIN"/>
    <property type="match status" value="1"/>
</dbReference>
<dbReference type="Pfam" id="PF13812">
    <property type="entry name" value="PPR_3"/>
    <property type="match status" value="1"/>
</dbReference>
<sequence length="471" mass="52610">MSCLRPNLVLQGTRPWRKPFPVPAFHAHFSNSTTAEEGDLYSNLLSKCAKASNWRHGAAIHAKFIKGSVSTSLYLHNYMLNVYVKCGDLVNAHQLFDEMPRRNVVTWSAIIAGFVQQGFHNEALALFCRMVRDGMVKPNEFTLVMHAQLVKSGHGDENCVGNSLVDMYMKNQRLADGFRAFQEMPQRDVSSWTQMAVGCLQCGKPGIALEVIAEMRKTGVKPNRFTLATAFNACAILSSWEEGKKLHGLRIKLGTETDVCVDNALLDMYAKCGSMDAAWTVFQLMNDRSIVSWTTMIVGCAQNGQARKALKIFDEMILEGIEPNYVTFICLLYACSQGGFIDEGWKYFFSMSNDHGLFPGEDHYACMVNLLGRGGLIKEAEELILAMPFKPGMLVWQTLLGAYQLHGDIQTGKRAAERAMNLDKKHPSSYVLLSNMFAGLNNWLGVGDLRELMETSDVKKIPGSSWIEDLR</sequence>
<dbReference type="GO" id="GO:0003723">
    <property type="term" value="F:RNA binding"/>
    <property type="evidence" value="ECO:0007669"/>
    <property type="project" value="InterPro"/>
</dbReference>
<evidence type="ECO:0000313" key="3">
    <source>
        <dbReference type="EMBL" id="GKV28598.1"/>
    </source>
</evidence>
<protein>
    <recommendedName>
        <fullName evidence="5">Pentatricopeptide repeat-containing protein</fullName>
    </recommendedName>
</protein>
<dbReference type="FunFam" id="1.25.40.10:FF:001681">
    <property type="entry name" value="Pentatricopeptide repeat-containing protein At4g33170 family"/>
    <property type="match status" value="1"/>
</dbReference>
<dbReference type="PANTHER" id="PTHR47926">
    <property type="entry name" value="PENTATRICOPEPTIDE REPEAT-CONTAINING PROTEIN"/>
    <property type="match status" value="1"/>
</dbReference>
<dbReference type="EMBL" id="BPVZ01000080">
    <property type="protein sequence ID" value="GKV28598.1"/>
    <property type="molecule type" value="Genomic_DNA"/>
</dbReference>
<proteinExistence type="predicted"/>
<dbReference type="PROSITE" id="PS51375">
    <property type="entry name" value="PPR"/>
    <property type="match status" value="4"/>
</dbReference>
<feature type="repeat" description="PPR" evidence="2">
    <location>
        <begin position="289"/>
        <end position="323"/>
    </location>
</feature>
<dbReference type="NCBIfam" id="TIGR00756">
    <property type="entry name" value="PPR"/>
    <property type="match status" value="4"/>
</dbReference>
<keyword evidence="1" id="KW-0677">Repeat</keyword>
<gene>
    <name evidence="3" type="ORF">SLEP1_g37621</name>
</gene>
<dbReference type="Pfam" id="PF01535">
    <property type="entry name" value="PPR"/>
    <property type="match status" value="2"/>
</dbReference>
<accession>A0AAV5KW41</accession>
<dbReference type="Pfam" id="PF13041">
    <property type="entry name" value="PPR_2"/>
    <property type="match status" value="2"/>
</dbReference>
<dbReference type="InterPro" id="IPR002885">
    <property type="entry name" value="PPR_rpt"/>
</dbReference>
<dbReference type="Proteomes" id="UP001054252">
    <property type="component" value="Unassembled WGS sequence"/>
</dbReference>
<feature type="repeat" description="PPR" evidence="2">
    <location>
        <begin position="103"/>
        <end position="137"/>
    </location>
</feature>
<evidence type="ECO:0000256" key="1">
    <source>
        <dbReference type="ARBA" id="ARBA00022737"/>
    </source>
</evidence>
<organism evidence="3 4">
    <name type="scientific">Rubroshorea leprosula</name>
    <dbReference type="NCBI Taxonomy" id="152421"/>
    <lineage>
        <taxon>Eukaryota</taxon>
        <taxon>Viridiplantae</taxon>
        <taxon>Streptophyta</taxon>
        <taxon>Embryophyta</taxon>
        <taxon>Tracheophyta</taxon>
        <taxon>Spermatophyta</taxon>
        <taxon>Magnoliopsida</taxon>
        <taxon>eudicotyledons</taxon>
        <taxon>Gunneridae</taxon>
        <taxon>Pentapetalae</taxon>
        <taxon>rosids</taxon>
        <taxon>malvids</taxon>
        <taxon>Malvales</taxon>
        <taxon>Dipterocarpaceae</taxon>
        <taxon>Rubroshorea</taxon>
    </lineage>
</organism>
<dbReference type="InterPro" id="IPR011990">
    <property type="entry name" value="TPR-like_helical_dom_sf"/>
</dbReference>
<dbReference type="InterPro" id="IPR046848">
    <property type="entry name" value="E_motif"/>
</dbReference>
<comment type="caution">
    <text evidence="3">The sequence shown here is derived from an EMBL/GenBank/DDBJ whole genome shotgun (WGS) entry which is preliminary data.</text>
</comment>
<dbReference type="InterPro" id="IPR046960">
    <property type="entry name" value="PPR_At4g14850-like_plant"/>
</dbReference>
<dbReference type="GO" id="GO:0009451">
    <property type="term" value="P:RNA modification"/>
    <property type="evidence" value="ECO:0007669"/>
    <property type="project" value="InterPro"/>
</dbReference>
<feature type="repeat" description="PPR" evidence="2">
    <location>
        <begin position="188"/>
        <end position="222"/>
    </location>
</feature>
<dbReference type="AlphaFoldDB" id="A0AAV5KW41"/>
<reference evidence="3 4" key="1">
    <citation type="journal article" date="2021" name="Commun. Biol.">
        <title>The genome of Shorea leprosula (Dipterocarpaceae) highlights the ecological relevance of drought in aseasonal tropical rainforests.</title>
        <authorList>
            <person name="Ng K.K.S."/>
            <person name="Kobayashi M.J."/>
            <person name="Fawcett J.A."/>
            <person name="Hatakeyama M."/>
            <person name="Paape T."/>
            <person name="Ng C.H."/>
            <person name="Ang C.C."/>
            <person name="Tnah L.H."/>
            <person name="Lee C.T."/>
            <person name="Nishiyama T."/>
            <person name="Sese J."/>
            <person name="O'Brien M.J."/>
            <person name="Copetti D."/>
            <person name="Mohd Noor M.I."/>
            <person name="Ong R.C."/>
            <person name="Putra M."/>
            <person name="Sireger I.Z."/>
            <person name="Indrioko S."/>
            <person name="Kosugi Y."/>
            <person name="Izuno A."/>
            <person name="Isagi Y."/>
            <person name="Lee S.L."/>
            <person name="Shimizu K.K."/>
        </authorList>
    </citation>
    <scope>NUCLEOTIDE SEQUENCE [LARGE SCALE GENOMIC DNA]</scope>
    <source>
        <strain evidence="3">214</strain>
    </source>
</reference>
<dbReference type="Gene3D" id="1.25.40.10">
    <property type="entry name" value="Tetratricopeptide repeat domain"/>
    <property type="match status" value="3"/>
</dbReference>
<evidence type="ECO:0000313" key="4">
    <source>
        <dbReference type="Proteomes" id="UP001054252"/>
    </source>
</evidence>
<feature type="repeat" description="PPR" evidence="2">
    <location>
        <begin position="72"/>
        <end position="102"/>
    </location>
</feature>
<dbReference type="Pfam" id="PF20431">
    <property type="entry name" value="E_motif"/>
    <property type="match status" value="1"/>
</dbReference>
<evidence type="ECO:0008006" key="5">
    <source>
        <dbReference type="Google" id="ProtNLM"/>
    </source>
</evidence>
<dbReference type="FunFam" id="1.25.40.10:FF:000343">
    <property type="entry name" value="Pentatricopeptide repeat-containing protein At3g58590"/>
    <property type="match status" value="1"/>
</dbReference>
<name>A0AAV5KW41_9ROSI</name>